<organism evidence="1">
    <name type="scientific">Burkholderia pseudomallei 1710a</name>
    <dbReference type="NCBI Taxonomy" id="320371"/>
    <lineage>
        <taxon>Bacteria</taxon>
        <taxon>Pseudomonadati</taxon>
        <taxon>Pseudomonadota</taxon>
        <taxon>Betaproteobacteria</taxon>
        <taxon>Burkholderiales</taxon>
        <taxon>Burkholderiaceae</taxon>
        <taxon>Burkholderia</taxon>
        <taxon>pseudomallei group</taxon>
    </lineage>
</organism>
<dbReference type="Proteomes" id="UP000001812">
    <property type="component" value="Chromosome I"/>
</dbReference>
<dbReference type="EMBL" id="CM000832">
    <property type="protein sequence ID" value="EET09071.1"/>
    <property type="molecule type" value="Genomic_DNA"/>
</dbReference>
<accession>A0A0E1W9P2</accession>
<name>A0A0E1W9P2_BURPE</name>
<protein>
    <submittedName>
        <fullName evidence="1">Uncharacterized protein</fullName>
    </submittedName>
</protein>
<evidence type="ECO:0000313" key="1">
    <source>
        <dbReference type="EMBL" id="EET09071.1"/>
    </source>
</evidence>
<gene>
    <name evidence="1" type="ORF">BURPS1710A_0303</name>
</gene>
<proteinExistence type="predicted"/>
<dbReference type="HOGENOM" id="CLU_2932376_0_0_4"/>
<sequence length="60" mass="6322">MPPFALPAPPACSVFPAFFAAPARSPARRGVRRPGSCRAFCLPRPFVDEPRGTPSNSAAP</sequence>
<dbReference type="AlphaFoldDB" id="A0A0E1W9P2"/>
<reference evidence="1" key="1">
    <citation type="submission" date="2009-05" db="EMBL/GenBank/DDBJ databases">
        <authorList>
            <person name="Harkins D.M."/>
            <person name="DeShazer D."/>
            <person name="Woods D.E."/>
            <person name="Brinkac L.M."/>
            <person name="Brown K.A."/>
            <person name="Hung G.C."/>
            <person name="Tuanyok A."/>
            <person name="Zhang B."/>
            <person name="Nierman W.C."/>
        </authorList>
    </citation>
    <scope>NUCLEOTIDE SEQUENCE [LARGE SCALE GENOMIC DNA]</scope>
    <source>
        <strain evidence="1">1710a</strain>
    </source>
</reference>